<dbReference type="EMBL" id="BLKU01000002">
    <property type="protein sequence ID" value="GFG63238.1"/>
    <property type="molecule type" value="Genomic_DNA"/>
</dbReference>
<name>A0AAX1JC40_9MYCO</name>
<reference evidence="5" key="3">
    <citation type="submission" date="2020-11" db="EMBL/GenBank/DDBJ databases">
        <title>Intraspecies plasmid and genomic variation of Mycobacterium kubicae revealed by the complete genome sequences of two clinical isolates.</title>
        <authorList>
            <person name="Hendrix J.R."/>
            <person name="Epperson L.E."/>
            <person name="Honda J.R."/>
            <person name="Strong M."/>
        </authorList>
    </citation>
    <scope>NUCLEOTIDE SEQUENCE</scope>
    <source>
        <strain evidence="5">JCM 13573</strain>
    </source>
</reference>
<dbReference type="AlphaFoldDB" id="A0AAX1JC40"/>
<dbReference type="EMBL" id="CP065047">
    <property type="protein sequence ID" value="QPI38893.1"/>
    <property type="molecule type" value="Genomic_DNA"/>
</dbReference>
<dbReference type="GO" id="GO:0005576">
    <property type="term" value="C:extracellular region"/>
    <property type="evidence" value="ECO:0007669"/>
    <property type="project" value="InterPro"/>
</dbReference>
<dbReference type="InterPro" id="IPR050955">
    <property type="entry name" value="Plant_Biomass_Hydrol_Est"/>
</dbReference>
<dbReference type="GO" id="GO:0016787">
    <property type="term" value="F:hydrolase activity"/>
    <property type="evidence" value="ECO:0007669"/>
    <property type="project" value="UniProtKB-KW"/>
</dbReference>
<evidence type="ECO:0000313" key="7">
    <source>
        <dbReference type="Proteomes" id="UP000663583"/>
    </source>
</evidence>
<keyword evidence="1 3" id="KW-0732">Signal</keyword>
<dbReference type="InterPro" id="IPR029058">
    <property type="entry name" value="AB_hydrolase_fold"/>
</dbReference>
<gene>
    <name evidence="4" type="primary">lpqP</name>
    <name evidence="5" type="ORF">I2456_05095</name>
    <name evidence="4" type="ORF">MKUB_07280</name>
</gene>
<organism evidence="5 7">
    <name type="scientific">Mycobacterium kubicae</name>
    <dbReference type="NCBI Taxonomy" id="120959"/>
    <lineage>
        <taxon>Bacteria</taxon>
        <taxon>Bacillati</taxon>
        <taxon>Actinomycetota</taxon>
        <taxon>Actinomycetes</taxon>
        <taxon>Mycobacteriales</taxon>
        <taxon>Mycobacteriaceae</taxon>
        <taxon>Mycobacterium</taxon>
        <taxon>Mycobacterium simiae complex</taxon>
    </lineage>
</organism>
<reference evidence="4 6" key="1">
    <citation type="journal article" date="2019" name="Emerg. Microbes Infect.">
        <title>Comprehensive subspecies identification of 175 nontuberculous mycobacteria species based on 7547 genomic profiles.</title>
        <authorList>
            <person name="Matsumoto Y."/>
            <person name="Kinjo T."/>
            <person name="Motooka D."/>
            <person name="Nabeya D."/>
            <person name="Jung N."/>
            <person name="Uechi K."/>
            <person name="Horii T."/>
            <person name="Iida T."/>
            <person name="Fujita J."/>
            <person name="Nakamura S."/>
        </authorList>
    </citation>
    <scope>NUCLEOTIDE SEQUENCE [LARGE SCALE GENOMIC DNA]</scope>
    <source>
        <strain evidence="4 6">JCM 13573</strain>
    </source>
</reference>
<dbReference type="PANTHER" id="PTHR43037">
    <property type="entry name" value="UNNAMED PRODUCT-RELATED"/>
    <property type="match status" value="1"/>
</dbReference>
<reference evidence="4" key="2">
    <citation type="submission" date="2020-02" db="EMBL/GenBank/DDBJ databases">
        <authorList>
            <person name="Matsumoto Y."/>
            <person name="Kinjo T."/>
            <person name="Motooka D."/>
            <person name="Nabeya D."/>
            <person name="Jung N."/>
            <person name="Uechi K."/>
            <person name="Horii T."/>
            <person name="Iida T."/>
            <person name="Fujita J."/>
            <person name="Nakamura S."/>
        </authorList>
    </citation>
    <scope>NUCLEOTIDE SEQUENCE</scope>
    <source>
        <strain evidence="4">JCM 13573</strain>
    </source>
</reference>
<accession>A0AAX1JC40</accession>
<dbReference type="Proteomes" id="UP000663583">
    <property type="component" value="Chromosome"/>
</dbReference>
<evidence type="ECO:0000256" key="3">
    <source>
        <dbReference type="SAM" id="SignalP"/>
    </source>
</evidence>
<dbReference type="PANTHER" id="PTHR43037:SF1">
    <property type="entry name" value="BLL1128 PROTEIN"/>
    <property type="match status" value="1"/>
</dbReference>
<evidence type="ECO:0000256" key="2">
    <source>
        <dbReference type="ARBA" id="ARBA00022801"/>
    </source>
</evidence>
<proteinExistence type="predicted"/>
<protein>
    <submittedName>
        <fullName evidence="5">Polyhydroxybutyrate depolymerase</fullName>
    </submittedName>
</protein>
<evidence type="ECO:0000256" key="1">
    <source>
        <dbReference type="ARBA" id="ARBA00022729"/>
    </source>
</evidence>
<dbReference type="Pfam" id="PF10503">
    <property type="entry name" value="Esterase_PHB"/>
    <property type="match status" value="1"/>
</dbReference>
<dbReference type="PROSITE" id="PS51257">
    <property type="entry name" value="PROKAR_LIPOPROTEIN"/>
    <property type="match status" value="1"/>
</dbReference>
<evidence type="ECO:0000313" key="6">
    <source>
        <dbReference type="Proteomes" id="UP000465306"/>
    </source>
</evidence>
<dbReference type="Proteomes" id="UP000465306">
    <property type="component" value="Unassembled WGS sequence"/>
</dbReference>
<evidence type="ECO:0000313" key="5">
    <source>
        <dbReference type="EMBL" id="QPI38893.1"/>
    </source>
</evidence>
<keyword evidence="6" id="KW-1185">Reference proteome</keyword>
<dbReference type="RefSeq" id="WP_085073655.1">
    <property type="nucleotide sequence ID" value="NZ_BLKU01000002.1"/>
</dbReference>
<keyword evidence="2" id="KW-0378">Hydrolase</keyword>
<dbReference type="Gene3D" id="3.40.50.1820">
    <property type="entry name" value="alpha/beta hydrolase"/>
    <property type="match status" value="1"/>
</dbReference>
<dbReference type="SUPFAM" id="SSF53474">
    <property type="entry name" value="alpha/beta-Hydrolases"/>
    <property type="match status" value="1"/>
</dbReference>
<feature type="signal peptide" evidence="3">
    <location>
        <begin position="1"/>
        <end position="21"/>
    </location>
</feature>
<evidence type="ECO:0000313" key="4">
    <source>
        <dbReference type="EMBL" id="GFG63238.1"/>
    </source>
</evidence>
<dbReference type="InterPro" id="IPR010126">
    <property type="entry name" value="Esterase_phb"/>
</dbReference>
<feature type="chain" id="PRO_5043600813" evidence="3">
    <location>
        <begin position="22"/>
        <end position="281"/>
    </location>
</feature>
<dbReference type="KEGG" id="mku:I2456_05095"/>
<sequence>MRHRAVILLGVVLVLAGCAHRGAPPPVGFGPGTSVHTITVGGTARTYRLYQPEGLPATAPLVVMLHGGFGSARQAEKSYDWDDLADSEKFVVAYPDGLNRAWNTNGGGCCGRPARDGVDDTAFISAAVADVEQNTRIDRSRIFATGMSNGAIMAYTLACNTGLFAAIGPVSGTQLDPCRSPHPTSVMHIHGTGDPLVPYSGGPGAGIARINGPPVEQLNTFWRNVDHCTAPSATTSGFITTLSAGCADRRSVVLVTVGDGGHQWPSVATEMLWQFFAQHPH</sequence>